<organism evidence="2 3">
    <name type="scientific">Tritrichomonas musculus</name>
    <dbReference type="NCBI Taxonomy" id="1915356"/>
    <lineage>
        <taxon>Eukaryota</taxon>
        <taxon>Metamonada</taxon>
        <taxon>Parabasalia</taxon>
        <taxon>Tritrichomonadida</taxon>
        <taxon>Tritrichomonadidae</taxon>
        <taxon>Tritrichomonas</taxon>
    </lineage>
</organism>
<name>A0ABR2HBG5_9EUKA</name>
<reference evidence="2 3" key="1">
    <citation type="submission" date="2024-04" db="EMBL/GenBank/DDBJ databases">
        <title>Tritrichomonas musculus Genome.</title>
        <authorList>
            <person name="Alves-Ferreira E."/>
            <person name="Grigg M."/>
            <person name="Lorenzi H."/>
            <person name="Galac M."/>
        </authorList>
    </citation>
    <scope>NUCLEOTIDE SEQUENCE [LARGE SCALE GENOMIC DNA]</scope>
    <source>
        <strain evidence="2 3">EAF2021</strain>
    </source>
</reference>
<dbReference type="EMBL" id="JAPFFF010000034">
    <property type="protein sequence ID" value="KAK8843744.1"/>
    <property type="molecule type" value="Genomic_DNA"/>
</dbReference>
<evidence type="ECO:0000313" key="2">
    <source>
        <dbReference type="EMBL" id="KAK8843744.1"/>
    </source>
</evidence>
<comment type="caution">
    <text evidence="2">The sequence shown here is derived from an EMBL/GenBank/DDBJ whole genome shotgun (WGS) entry which is preliminary data.</text>
</comment>
<sequence length="315" mass="37216">MHSANNQYKSYKIKGSVRDYMQHIRNEIPNNADRRLIREQLIPVINHIERINLNYYPDFSPILKQYGFTSRNIRDFINLNFERLSRNIIFPHERQIIKSNDNEKSIMLIRLILESAEEFLKSIIYFIQNKPTKVKKTEFLLNCIKYHINQMNMSTLYPQQNNNNNTFNSNNILNCNNIQNYNIGNYGNNINNSRSNNNDTNINSSNNVDSNNNHSSLNNINMKENKSDSSDNNDNNNDNDDNNNKYAPITNLDRDVTDNEQSENNKIIITAEKTFNDKFNDSFLDESIFNNSFDYYNPDDYRFIDYGMLNEFQDI</sequence>
<feature type="compositionally biased region" description="Low complexity" evidence="1">
    <location>
        <begin position="192"/>
        <end position="221"/>
    </location>
</feature>
<accession>A0ABR2HBG5</accession>
<protein>
    <submittedName>
        <fullName evidence="2">Uncharacterized protein</fullName>
    </submittedName>
</protein>
<evidence type="ECO:0000256" key="1">
    <source>
        <dbReference type="SAM" id="MobiDB-lite"/>
    </source>
</evidence>
<feature type="region of interest" description="Disordered" evidence="1">
    <location>
        <begin position="192"/>
        <end position="260"/>
    </location>
</feature>
<proteinExistence type="predicted"/>
<evidence type="ECO:0000313" key="3">
    <source>
        <dbReference type="Proteomes" id="UP001470230"/>
    </source>
</evidence>
<dbReference type="Proteomes" id="UP001470230">
    <property type="component" value="Unassembled WGS sequence"/>
</dbReference>
<keyword evidence="3" id="KW-1185">Reference proteome</keyword>
<gene>
    <name evidence="2" type="ORF">M9Y10_024813</name>
</gene>